<evidence type="ECO:0000256" key="4">
    <source>
        <dbReference type="SAM" id="MobiDB-lite"/>
    </source>
</evidence>
<gene>
    <name evidence="6" type="ORF">A2368_02215</name>
</gene>
<dbReference type="SMART" id="SM00316">
    <property type="entry name" value="S1"/>
    <property type="match status" value="4"/>
</dbReference>
<feature type="domain" description="S1 motif" evidence="5">
    <location>
        <begin position="63"/>
        <end position="130"/>
    </location>
</feature>
<name>A0A1F5FIE9_9BACT</name>
<dbReference type="PRINTS" id="PR00681">
    <property type="entry name" value="RIBOSOMALS1"/>
</dbReference>
<feature type="region of interest" description="Disordered" evidence="4">
    <location>
        <begin position="14"/>
        <end position="43"/>
    </location>
</feature>
<dbReference type="GO" id="GO:0003729">
    <property type="term" value="F:mRNA binding"/>
    <property type="evidence" value="ECO:0007669"/>
    <property type="project" value="TreeGrafter"/>
</dbReference>
<feature type="compositionally biased region" description="Basic and acidic residues" evidence="4">
    <location>
        <begin position="21"/>
        <end position="35"/>
    </location>
</feature>
<comment type="similarity">
    <text evidence="1">Belongs to the bacterial ribosomal protein bS1 family.</text>
</comment>
<dbReference type="Gene3D" id="2.40.50.140">
    <property type="entry name" value="Nucleic acid-binding proteins"/>
    <property type="match status" value="4"/>
</dbReference>
<dbReference type="PANTHER" id="PTHR10724:SF7">
    <property type="entry name" value="SMALL RIBOSOMAL SUBUNIT PROTEIN BS1C"/>
    <property type="match status" value="1"/>
</dbReference>
<accession>A0A1F5FIE9</accession>
<evidence type="ECO:0000259" key="5">
    <source>
        <dbReference type="PROSITE" id="PS50126"/>
    </source>
</evidence>
<evidence type="ECO:0000256" key="3">
    <source>
        <dbReference type="ARBA" id="ARBA00023274"/>
    </source>
</evidence>
<evidence type="ECO:0000256" key="1">
    <source>
        <dbReference type="ARBA" id="ARBA00006767"/>
    </source>
</evidence>
<dbReference type="GO" id="GO:0006412">
    <property type="term" value="P:translation"/>
    <property type="evidence" value="ECO:0007669"/>
    <property type="project" value="TreeGrafter"/>
</dbReference>
<dbReference type="CDD" id="cd05687">
    <property type="entry name" value="S1_RPS1_repeat_ec1_hs1"/>
    <property type="match status" value="1"/>
</dbReference>
<dbReference type="InterPro" id="IPR012340">
    <property type="entry name" value="NA-bd_OB-fold"/>
</dbReference>
<dbReference type="PROSITE" id="PS50126">
    <property type="entry name" value="S1"/>
    <property type="match status" value="4"/>
</dbReference>
<proteinExistence type="inferred from homology"/>
<dbReference type="SUPFAM" id="SSF50249">
    <property type="entry name" value="Nucleic acid-binding proteins"/>
    <property type="match status" value="4"/>
</dbReference>
<dbReference type="PANTHER" id="PTHR10724">
    <property type="entry name" value="30S RIBOSOMAL PROTEIN S1"/>
    <property type="match status" value="1"/>
</dbReference>
<dbReference type="Pfam" id="PF00575">
    <property type="entry name" value="S1"/>
    <property type="match status" value="4"/>
</dbReference>
<protein>
    <recommendedName>
        <fullName evidence="5">S1 motif domain-containing protein</fullName>
    </recommendedName>
</protein>
<dbReference type="InterPro" id="IPR035104">
    <property type="entry name" value="Ribosomal_protein_S1-like"/>
</dbReference>
<comment type="caution">
    <text evidence="6">The sequence shown here is derived from an EMBL/GenBank/DDBJ whole genome shotgun (WGS) entry which is preliminary data.</text>
</comment>
<dbReference type="InterPro" id="IPR050437">
    <property type="entry name" value="Ribos_protein_bS1-like"/>
</dbReference>
<dbReference type="AlphaFoldDB" id="A0A1F5FIE9"/>
<dbReference type="CDD" id="cd04465">
    <property type="entry name" value="S1_RPS1_repeat_ec2_hs2"/>
    <property type="match status" value="1"/>
</dbReference>
<organism evidence="6 7">
    <name type="scientific">Candidatus Collierbacteria bacterium RIFOXYB1_FULL_49_13</name>
    <dbReference type="NCBI Taxonomy" id="1817728"/>
    <lineage>
        <taxon>Bacteria</taxon>
        <taxon>Candidatus Collieribacteriota</taxon>
    </lineage>
</organism>
<feature type="domain" description="S1 motif" evidence="5">
    <location>
        <begin position="235"/>
        <end position="313"/>
    </location>
</feature>
<reference evidence="6 7" key="1">
    <citation type="journal article" date="2016" name="Nat. Commun.">
        <title>Thousands of microbial genomes shed light on interconnected biogeochemical processes in an aquifer system.</title>
        <authorList>
            <person name="Anantharaman K."/>
            <person name="Brown C.T."/>
            <person name="Hug L.A."/>
            <person name="Sharon I."/>
            <person name="Castelle C.J."/>
            <person name="Probst A.J."/>
            <person name="Thomas B.C."/>
            <person name="Singh A."/>
            <person name="Wilkins M.J."/>
            <person name="Karaoz U."/>
            <person name="Brodie E.L."/>
            <person name="Williams K.H."/>
            <person name="Hubbard S.S."/>
            <person name="Banfield J.F."/>
        </authorList>
    </citation>
    <scope>NUCLEOTIDE SEQUENCE [LARGE SCALE GENOMIC DNA]</scope>
</reference>
<feature type="domain" description="S1 motif" evidence="5">
    <location>
        <begin position="148"/>
        <end position="214"/>
    </location>
</feature>
<evidence type="ECO:0000313" key="7">
    <source>
        <dbReference type="Proteomes" id="UP000176682"/>
    </source>
</evidence>
<dbReference type="GO" id="GO:0003735">
    <property type="term" value="F:structural constituent of ribosome"/>
    <property type="evidence" value="ECO:0007669"/>
    <property type="project" value="TreeGrafter"/>
</dbReference>
<feature type="domain" description="S1 motif" evidence="5">
    <location>
        <begin position="330"/>
        <end position="393"/>
    </location>
</feature>
<evidence type="ECO:0000313" key="6">
    <source>
        <dbReference type="EMBL" id="OGD79419.1"/>
    </source>
</evidence>
<dbReference type="Proteomes" id="UP000176682">
    <property type="component" value="Unassembled WGS sequence"/>
</dbReference>
<keyword evidence="3" id="KW-0687">Ribonucleoprotein</keyword>
<keyword evidence="2" id="KW-0689">Ribosomal protein</keyword>
<dbReference type="EMBL" id="MFAM01000021">
    <property type="protein sequence ID" value="OGD79419.1"/>
    <property type="molecule type" value="Genomic_DNA"/>
</dbReference>
<sequence>MSSSFFKLERKKNMATKKIKSKTEVKEVKAPEKKVKPGSSRAATSMEQLLKQTGYHLSAPRRGDVLKGLVTEVNKRMVLVDIGAKTEGIVVDKEMEAASDLVSRLSVGDEIEVFVKHPENDQGQIVLSLRQAAEDSRWGSFTEWMETEKPIDVKGLEVNKGGLIVQVDTTRGFVPSSQFSQEFLGRMDELVGKVFRAKVIEVDREQNRLILSEKAVSEAEELAKKDEAIKSVTIGDDLEGVVSGIMPFGVFVTVSVPLSGKETSGKVEGLIHISEISWEKVEDPNSFYSVGDRVKVRVIGVEEATGKLNLSIKRLQPDPWSDIDKRYAVGSKHSGKVVRLAPFGVFVNFEAGIDGLIHISKMPPGKEFSVGEGVDVYVEMLDVEHRRISLGVVLTELPVGYK</sequence>
<evidence type="ECO:0000256" key="2">
    <source>
        <dbReference type="ARBA" id="ARBA00022980"/>
    </source>
</evidence>
<dbReference type="InterPro" id="IPR003029">
    <property type="entry name" value="S1_domain"/>
</dbReference>